<proteinExistence type="predicted"/>
<protein>
    <recommendedName>
        <fullName evidence="4">Small secreted protein</fullName>
    </recommendedName>
</protein>
<gene>
    <name evidence="2" type="ORF">CRHIZ90672A_00010506</name>
</gene>
<reference evidence="2" key="1">
    <citation type="submission" date="2021-10" db="EMBL/GenBank/DDBJ databases">
        <authorList>
            <person name="Piombo E."/>
        </authorList>
    </citation>
    <scope>NUCLEOTIDE SEQUENCE</scope>
</reference>
<organism evidence="2 3">
    <name type="scientific">Clonostachys rhizophaga</name>
    <dbReference type="NCBI Taxonomy" id="160324"/>
    <lineage>
        <taxon>Eukaryota</taxon>
        <taxon>Fungi</taxon>
        <taxon>Dikarya</taxon>
        <taxon>Ascomycota</taxon>
        <taxon>Pezizomycotina</taxon>
        <taxon>Sordariomycetes</taxon>
        <taxon>Hypocreomycetidae</taxon>
        <taxon>Hypocreales</taxon>
        <taxon>Bionectriaceae</taxon>
        <taxon>Clonostachys</taxon>
    </lineage>
</organism>
<dbReference type="EMBL" id="CABFNQ020000758">
    <property type="protein sequence ID" value="CAH0036729.1"/>
    <property type="molecule type" value="Genomic_DNA"/>
</dbReference>
<comment type="caution">
    <text evidence="2">The sequence shown here is derived from an EMBL/GenBank/DDBJ whole genome shotgun (WGS) entry which is preliminary data.</text>
</comment>
<dbReference type="Proteomes" id="UP000696573">
    <property type="component" value="Unassembled WGS sequence"/>
</dbReference>
<dbReference type="OrthoDB" id="5352317at2759"/>
<feature type="chain" id="PRO_5040253854" description="Small secreted protein" evidence="1">
    <location>
        <begin position="19"/>
        <end position="149"/>
    </location>
</feature>
<dbReference type="AlphaFoldDB" id="A0A9N9YP92"/>
<keyword evidence="1" id="KW-0732">Signal</keyword>
<evidence type="ECO:0000313" key="3">
    <source>
        <dbReference type="Proteomes" id="UP000696573"/>
    </source>
</evidence>
<keyword evidence="3" id="KW-1185">Reference proteome</keyword>
<accession>A0A9N9YP92</accession>
<sequence>MHYYPIFLISAALARVNAAAVRDQNPLGEEWTIESMKRVCNDNDTSCTWTFRVNTHAEGIKPTPVEYIVESTNNTTASRSIGGPSKFGIFTVTSTWRDYFGLEGAWTTLSVIDYGRKLLVYPAYTDKQVQGGEVVKPDQVYVPENVPTQ</sequence>
<evidence type="ECO:0008006" key="4">
    <source>
        <dbReference type="Google" id="ProtNLM"/>
    </source>
</evidence>
<evidence type="ECO:0000256" key="1">
    <source>
        <dbReference type="SAM" id="SignalP"/>
    </source>
</evidence>
<feature type="signal peptide" evidence="1">
    <location>
        <begin position="1"/>
        <end position="18"/>
    </location>
</feature>
<evidence type="ECO:0000313" key="2">
    <source>
        <dbReference type="EMBL" id="CAH0036729.1"/>
    </source>
</evidence>
<name>A0A9N9YP92_9HYPO</name>